<dbReference type="InterPro" id="IPR011250">
    <property type="entry name" value="OMP/PagP_B-barrel"/>
</dbReference>
<sequence length="222" mass="24069">MTKLKTITGLCLFLFAMSLTAQETDSGENFTRKGRLLLGGSTNGGLNFSKTSYEFDGDTVSEDKTNTFVLEGKVGYFIIDNLALGVQTGISRFKNEDEDGNNENTSSSFNAGPFASYYFDVGNSKIRPYVSASTGFGYSKLDGTSAVISSGDSDIVFQSFEQKDRSFMWSAGAGVAFFLNKTIAINVETAYTNRTNKDPDDDFDAKFTTSNLGITGGLSIFF</sequence>
<reference evidence="5" key="1">
    <citation type="journal article" date="2019" name="Int. J. Syst. Evol. Microbiol.">
        <title>The Global Catalogue of Microorganisms (GCM) 10K type strain sequencing project: providing services to taxonomists for standard genome sequencing and annotation.</title>
        <authorList>
            <consortium name="The Broad Institute Genomics Platform"/>
            <consortium name="The Broad Institute Genome Sequencing Center for Infectious Disease"/>
            <person name="Wu L."/>
            <person name="Ma J."/>
        </authorList>
    </citation>
    <scope>NUCLEOTIDE SEQUENCE [LARGE SCALE GENOMIC DNA]</scope>
    <source>
        <strain evidence="5">CGMCC 4.7427</strain>
    </source>
</reference>
<name>A0ABV9L718_9FLAO</name>
<keyword evidence="1 2" id="KW-0732">Signal</keyword>
<feature type="signal peptide" evidence="2">
    <location>
        <begin position="1"/>
        <end position="21"/>
    </location>
</feature>
<evidence type="ECO:0000256" key="1">
    <source>
        <dbReference type="ARBA" id="ARBA00022729"/>
    </source>
</evidence>
<dbReference type="SUPFAM" id="SSF56925">
    <property type="entry name" value="OMPA-like"/>
    <property type="match status" value="1"/>
</dbReference>
<dbReference type="RefSeq" id="WP_380031791.1">
    <property type="nucleotide sequence ID" value="NZ_JBHSHB010000007.1"/>
</dbReference>
<accession>A0ABV9L718</accession>
<dbReference type="Pfam" id="PF13505">
    <property type="entry name" value="OMP_b-brl"/>
    <property type="match status" value="1"/>
</dbReference>
<gene>
    <name evidence="4" type="ORF">ACFO5T_02605</name>
</gene>
<evidence type="ECO:0000313" key="5">
    <source>
        <dbReference type="Proteomes" id="UP001595878"/>
    </source>
</evidence>
<evidence type="ECO:0000259" key="3">
    <source>
        <dbReference type="Pfam" id="PF13505"/>
    </source>
</evidence>
<protein>
    <submittedName>
        <fullName evidence="4">Outer membrane beta-barrel protein</fullName>
    </submittedName>
</protein>
<dbReference type="Gene3D" id="2.40.160.20">
    <property type="match status" value="1"/>
</dbReference>
<feature type="chain" id="PRO_5047539673" evidence="2">
    <location>
        <begin position="22"/>
        <end position="222"/>
    </location>
</feature>
<dbReference type="EMBL" id="JBHSHB010000007">
    <property type="protein sequence ID" value="MFC4689312.1"/>
    <property type="molecule type" value="Genomic_DNA"/>
</dbReference>
<dbReference type="Proteomes" id="UP001595878">
    <property type="component" value="Unassembled WGS sequence"/>
</dbReference>
<proteinExistence type="predicted"/>
<keyword evidence="5" id="KW-1185">Reference proteome</keyword>
<feature type="domain" description="Outer membrane protein beta-barrel" evidence="3">
    <location>
        <begin position="13"/>
        <end position="213"/>
    </location>
</feature>
<evidence type="ECO:0000313" key="4">
    <source>
        <dbReference type="EMBL" id="MFC4689312.1"/>
    </source>
</evidence>
<organism evidence="4 5">
    <name type="scientific">Dokdonia genika</name>
    <dbReference type="NCBI Taxonomy" id="308113"/>
    <lineage>
        <taxon>Bacteria</taxon>
        <taxon>Pseudomonadati</taxon>
        <taxon>Bacteroidota</taxon>
        <taxon>Flavobacteriia</taxon>
        <taxon>Flavobacteriales</taxon>
        <taxon>Flavobacteriaceae</taxon>
        <taxon>Dokdonia</taxon>
    </lineage>
</organism>
<comment type="caution">
    <text evidence="4">The sequence shown here is derived from an EMBL/GenBank/DDBJ whole genome shotgun (WGS) entry which is preliminary data.</text>
</comment>
<evidence type="ECO:0000256" key="2">
    <source>
        <dbReference type="SAM" id="SignalP"/>
    </source>
</evidence>
<dbReference type="InterPro" id="IPR027385">
    <property type="entry name" value="Beta-barrel_OMP"/>
</dbReference>